<evidence type="ECO:0000256" key="2">
    <source>
        <dbReference type="ARBA" id="ARBA00044129"/>
    </source>
</evidence>
<protein>
    <recommendedName>
        <fullName evidence="2">Large ribosomal subunit protein bL21m</fullName>
    </recommendedName>
</protein>
<dbReference type="PANTHER" id="PTHR21349:SF0">
    <property type="entry name" value="LARGE RIBOSOMAL SUBUNIT PROTEIN BL21M"/>
    <property type="match status" value="1"/>
</dbReference>
<name>A0AA43TTY1_9LECA</name>
<reference evidence="4" key="1">
    <citation type="journal article" date="2023" name="Genome Biol. Evol.">
        <title>First Whole Genome Sequence and Flow Cytometry Genome Size Data for the Lichen-Forming Fungus Ramalina farinacea (Ascomycota).</title>
        <authorList>
            <person name="Llewellyn T."/>
            <person name="Mian S."/>
            <person name="Hill R."/>
            <person name="Leitch I.J."/>
            <person name="Gaya E."/>
        </authorList>
    </citation>
    <scope>NUCLEOTIDE SEQUENCE</scope>
    <source>
        <strain evidence="4">LIQ254RAFAR</strain>
    </source>
</reference>
<evidence type="ECO:0000313" key="4">
    <source>
        <dbReference type="EMBL" id="MDI1491416.1"/>
    </source>
</evidence>
<dbReference type="AlphaFoldDB" id="A0AA43TTY1"/>
<comment type="caution">
    <text evidence="4">The sequence shown here is derived from an EMBL/GenBank/DDBJ whole genome shotgun (WGS) entry which is preliminary data.</text>
</comment>
<dbReference type="GO" id="GO:0005762">
    <property type="term" value="C:mitochondrial large ribosomal subunit"/>
    <property type="evidence" value="ECO:0007669"/>
    <property type="project" value="TreeGrafter"/>
</dbReference>
<dbReference type="PANTHER" id="PTHR21349">
    <property type="entry name" value="50S RIBOSOMAL PROTEIN L21"/>
    <property type="match status" value="1"/>
</dbReference>
<dbReference type="InterPro" id="IPR036164">
    <property type="entry name" value="bL21-like_sf"/>
</dbReference>
<evidence type="ECO:0000256" key="1">
    <source>
        <dbReference type="ARBA" id="ARBA00008563"/>
    </source>
</evidence>
<dbReference type="Proteomes" id="UP001161017">
    <property type="component" value="Unassembled WGS sequence"/>
</dbReference>
<evidence type="ECO:0000313" key="5">
    <source>
        <dbReference type="Proteomes" id="UP001161017"/>
    </source>
</evidence>
<dbReference type="InterPro" id="IPR028909">
    <property type="entry name" value="bL21-like"/>
</dbReference>
<organism evidence="4 5">
    <name type="scientific">Ramalina farinacea</name>
    <dbReference type="NCBI Taxonomy" id="258253"/>
    <lineage>
        <taxon>Eukaryota</taxon>
        <taxon>Fungi</taxon>
        <taxon>Dikarya</taxon>
        <taxon>Ascomycota</taxon>
        <taxon>Pezizomycotina</taxon>
        <taxon>Lecanoromycetes</taxon>
        <taxon>OSLEUM clade</taxon>
        <taxon>Lecanoromycetidae</taxon>
        <taxon>Lecanorales</taxon>
        <taxon>Lecanorineae</taxon>
        <taxon>Ramalinaceae</taxon>
        <taxon>Ramalina</taxon>
    </lineage>
</organism>
<dbReference type="EMBL" id="JAPUFD010000014">
    <property type="protein sequence ID" value="MDI1491416.1"/>
    <property type="molecule type" value="Genomic_DNA"/>
</dbReference>
<dbReference type="SUPFAM" id="SSF141091">
    <property type="entry name" value="L21p-like"/>
    <property type="match status" value="1"/>
</dbReference>
<feature type="region of interest" description="Disordered" evidence="3">
    <location>
        <begin position="37"/>
        <end position="101"/>
    </location>
</feature>
<evidence type="ECO:0000256" key="3">
    <source>
        <dbReference type="SAM" id="MobiDB-lite"/>
    </source>
</evidence>
<dbReference type="GO" id="GO:0003735">
    <property type="term" value="F:structural constituent of ribosome"/>
    <property type="evidence" value="ECO:0007669"/>
    <property type="project" value="TreeGrafter"/>
</dbReference>
<dbReference type="Pfam" id="PF00829">
    <property type="entry name" value="Ribosomal_L21p"/>
    <property type="match status" value="1"/>
</dbReference>
<keyword evidence="5" id="KW-1185">Reference proteome</keyword>
<sequence length="237" mass="26942">MSRYLVALRRAQRPQNLLDQLPPTFLLPLRQHLSTVNTTTTTNDPAPPPNAYTATHPTQIPNYPIAPNEPSLAQSSPRAARHRHPQLSRSSPLPPPTNPLSSSLELLTNLAAQPPHYINAHIYARPYLLTEGDMLRLPFHMPKAPPGTVLRLNRASMLGSREFTFRGDPWIDDRFFRCKALVVNVESEPMRVIEKTKRRNRKVKKVKSKLRYTILRITELKVLPEGSEGSEQEEQID</sequence>
<proteinExistence type="inferred from homology"/>
<comment type="similarity">
    <text evidence="1">Belongs to the bacterial ribosomal protein bL21 family.</text>
</comment>
<gene>
    <name evidence="4" type="ORF">OHK93_002625</name>
</gene>
<accession>A0AA43TTY1</accession>